<name>A0A0A9F9L1_ARUDO</name>
<accession>A0A0A9F9L1</accession>
<dbReference type="Pfam" id="PF13976">
    <property type="entry name" value="gag_pre-integrs"/>
    <property type="match status" value="1"/>
</dbReference>
<sequence length="80" mass="8805">MGSASAASSLSSFAQWHHRLGHLCGSRLSTLVHHSFLRSVSGDVSLDQCQECRLGKQIQLPYHSSEPVSKRSFDLVHSDI</sequence>
<reference evidence="2" key="1">
    <citation type="submission" date="2014-09" db="EMBL/GenBank/DDBJ databases">
        <authorList>
            <person name="Magalhaes I.L.F."/>
            <person name="Oliveira U."/>
            <person name="Santos F.R."/>
            <person name="Vidigal T.H.D.A."/>
            <person name="Brescovit A.D."/>
            <person name="Santos A.J."/>
        </authorList>
    </citation>
    <scope>NUCLEOTIDE SEQUENCE</scope>
    <source>
        <tissue evidence="2">Shoot tissue taken approximately 20 cm above the soil surface</tissue>
    </source>
</reference>
<feature type="domain" description="GAG-pre-integrase" evidence="1">
    <location>
        <begin position="4"/>
        <end position="57"/>
    </location>
</feature>
<dbReference type="InterPro" id="IPR025724">
    <property type="entry name" value="GAG-pre-integrase_dom"/>
</dbReference>
<dbReference type="EMBL" id="GBRH01188186">
    <property type="protein sequence ID" value="JAE09710.1"/>
    <property type="molecule type" value="Transcribed_RNA"/>
</dbReference>
<evidence type="ECO:0000313" key="2">
    <source>
        <dbReference type="EMBL" id="JAE09710.1"/>
    </source>
</evidence>
<dbReference type="AlphaFoldDB" id="A0A0A9F9L1"/>
<protein>
    <recommendedName>
        <fullName evidence="1">GAG-pre-integrase domain-containing protein</fullName>
    </recommendedName>
</protein>
<proteinExistence type="predicted"/>
<reference evidence="2" key="2">
    <citation type="journal article" date="2015" name="Data Brief">
        <title>Shoot transcriptome of the giant reed, Arundo donax.</title>
        <authorList>
            <person name="Barrero R.A."/>
            <person name="Guerrero F.D."/>
            <person name="Moolhuijzen P."/>
            <person name="Goolsby J.A."/>
            <person name="Tidwell J."/>
            <person name="Bellgard S.E."/>
            <person name="Bellgard M.I."/>
        </authorList>
    </citation>
    <scope>NUCLEOTIDE SEQUENCE</scope>
    <source>
        <tissue evidence="2">Shoot tissue taken approximately 20 cm above the soil surface</tissue>
    </source>
</reference>
<organism evidence="2">
    <name type="scientific">Arundo donax</name>
    <name type="common">Giant reed</name>
    <name type="synonym">Donax arundinaceus</name>
    <dbReference type="NCBI Taxonomy" id="35708"/>
    <lineage>
        <taxon>Eukaryota</taxon>
        <taxon>Viridiplantae</taxon>
        <taxon>Streptophyta</taxon>
        <taxon>Embryophyta</taxon>
        <taxon>Tracheophyta</taxon>
        <taxon>Spermatophyta</taxon>
        <taxon>Magnoliopsida</taxon>
        <taxon>Liliopsida</taxon>
        <taxon>Poales</taxon>
        <taxon>Poaceae</taxon>
        <taxon>PACMAD clade</taxon>
        <taxon>Arundinoideae</taxon>
        <taxon>Arundineae</taxon>
        <taxon>Arundo</taxon>
    </lineage>
</organism>
<evidence type="ECO:0000259" key="1">
    <source>
        <dbReference type="Pfam" id="PF13976"/>
    </source>
</evidence>